<dbReference type="SUPFAM" id="SSF52141">
    <property type="entry name" value="Uracil-DNA glycosylase-like"/>
    <property type="match status" value="1"/>
</dbReference>
<dbReference type="AlphaFoldDB" id="A0A430ANJ3"/>
<dbReference type="Pfam" id="PF03167">
    <property type="entry name" value="UDG"/>
    <property type="match status" value="1"/>
</dbReference>
<dbReference type="Proteomes" id="UP000288028">
    <property type="component" value="Unassembled WGS sequence"/>
</dbReference>
<reference evidence="2 3" key="1">
    <citation type="submission" date="2017-05" db="EMBL/GenBank/DDBJ databases">
        <title>Vagococcus spp. assemblies.</title>
        <authorList>
            <person name="Gulvik C.A."/>
        </authorList>
    </citation>
    <scope>NUCLEOTIDE SEQUENCE [LARGE SCALE GENOMIC DNA]</scope>
    <source>
        <strain evidence="2 3">SS1714</strain>
    </source>
</reference>
<sequence>MDNISRIREQIKKDPENQEFQEKGWQPIFMANKQAKIVIVGSAPGIKTQEKEDVLRDKSGNELRNWLGVSEDEFYHSGDFAVLPLDFYFPGKAKVGDLPPRKGFADKWHRLLLNEMPNVQLIILMGLHAQKFYLKSSAKRTLTETVFSYEEYLPDYFPIVHPSPLNFRWHAKNPTFKEEIVPILNQLTQTILSRK</sequence>
<gene>
    <name evidence="2" type="ORF">CBF28_14595</name>
</gene>
<dbReference type="GeneID" id="95581551"/>
<keyword evidence="3" id="KW-1185">Reference proteome</keyword>
<dbReference type="InterPro" id="IPR047124">
    <property type="entry name" value="HI_0220.2"/>
</dbReference>
<dbReference type="CDD" id="cd10033">
    <property type="entry name" value="UDG_like"/>
    <property type="match status" value="1"/>
</dbReference>
<dbReference type="InterPro" id="IPR005122">
    <property type="entry name" value="Uracil-DNA_glycosylase-like"/>
</dbReference>
<evidence type="ECO:0000313" key="2">
    <source>
        <dbReference type="EMBL" id="RSU09740.1"/>
    </source>
</evidence>
<dbReference type="InterPro" id="IPR036895">
    <property type="entry name" value="Uracil-DNA_glycosylase-like_sf"/>
</dbReference>
<dbReference type="OrthoDB" id="9789139at2"/>
<accession>A0A430ANJ3</accession>
<comment type="caution">
    <text evidence="2">The sequence shown here is derived from an EMBL/GenBank/DDBJ whole genome shotgun (WGS) entry which is preliminary data.</text>
</comment>
<dbReference type="PANTHER" id="PTHR42160">
    <property type="entry name" value="URACIL-DNA GLYCOSYLASE SUPERFAMILY PROTEIN"/>
    <property type="match status" value="1"/>
</dbReference>
<dbReference type="RefSeq" id="WP_126796469.1">
    <property type="nucleotide sequence ID" value="NZ_CP060720.1"/>
</dbReference>
<dbReference type="SMART" id="SM00987">
    <property type="entry name" value="UreE_C"/>
    <property type="match status" value="1"/>
</dbReference>
<dbReference type="PANTHER" id="PTHR42160:SF1">
    <property type="entry name" value="URACIL-DNA GLYCOSYLASE SUPERFAMILY PROTEIN"/>
    <property type="match status" value="1"/>
</dbReference>
<protein>
    <submittedName>
        <fullName evidence="2">Uracil-DNA glycosylase</fullName>
    </submittedName>
</protein>
<evidence type="ECO:0000313" key="3">
    <source>
        <dbReference type="Proteomes" id="UP000288028"/>
    </source>
</evidence>
<proteinExistence type="predicted"/>
<feature type="domain" description="Uracil-DNA glycosylase-like" evidence="1">
    <location>
        <begin position="28"/>
        <end position="185"/>
    </location>
</feature>
<name>A0A430ANJ3_9ENTE</name>
<organism evidence="2 3">
    <name type="scientific">Vagococcus carniphilus</name>
    <dbReference type="NCBI Taxonomy" id="218144"/>
    <lineage>
        <taxon>Bacteria</taxon>
        <taxon>Bacillati</taxon>
        <taxon>Bacillota</taxon>
        <taxon>Bacilli</taxon>
        <taxon>Lactobacillales</taxon>
        <taxon>Enterococcaceae</taxon>
        <taxon>Vagococcus</taxon>
    </lineage>
</organism>
<dbReference type="EMBL" id="NGKB01000022">
    <property type="protein sequence ID" value="RSU09740.1"/>
    <property type="molecule type" value="Genomic_DNA"/>
</dbReference>
<dbReference type="Gene3D" id="3.40.470.10">
    <property type="entry name" value="Uracil-DNA glycosylase-like domain"/>
    <property type="match status" value="1"/>
</dbReference>
<dbReference type="SMART" id="SM00986">
    <property type="entry name" value="UDG"/>
    <property type="match status" value="1"/>
</dbReference>
<evidence type="ECO:0000259" key="1">
    <source>
        <dbReference type="SMART" id="SM00986"/>
    </source>
</evidence>